<dbReference type="Proteomes" id="UP001432027">
    <property type="component" value="Unassembled WGS sequence"/>
</dbReference>
<dbReference type="AlphaFoldDB" id="A0AAV5SI98"/>
<gene>
    <name evidence="1" type="ORF">PENTCL1PPCAC_4547</name>
</gene>
<comment type="caution">
    <text evidence="1">The sequence shown here is derived from an EMBL/GenBank/DDBJ whole genome shotgun (WGS) entry which is preliminary data.</text>
</comment>
<dbReference type="EMBL" id="BTSX01000002">
    <property type="protein sequence ID" value="GMS82372.1"/>
    <property type="molecule type" value="Genomic_DNA"/>
</dbReference>
<accession>A0AAV5SI98</accession>
<protein>
    <recommendedName>
        <fullName evidence="3">Sushi domain-containing protein</fullName>
    </recommendedName>
</protein>
<evidence type="ECO:0000313" key="2">
    <source>
        <dbReference type="Proteomes" id="UP001432027"/>
    </source>
</evidence>
<organism evidence="1 2">
    <name type="scientific">Pristionchus entomophagus</name>
    <dbReference type="NCBI Taxonomy" id="358040"/>
    <lineage>
        <taxon>Eukaryota</taxon>
        <taxon>Metazoa</taxon>
        <taxon>Ecdysozoa</taxon>
        <taxon>Nematoda</taxon>
        <taxon>Chromadorea</taxon>
        <taxon>Rhabditida</taxon>
        <taxon>Rhabditina</taxon>
        <taxon>Diplogasteromorpha</taxon>
        <taxon>Diplogasteroidea</taxon>
        <taxon>Neodiplogasteridae</taxon>
        <taxon>Pristionchus</taxon>
    </lineage>
</organism>
<keyword evidence="2" id="KW-1185">Reference proteome</keyword>
<feature type="non-terminal residue" evidence="1">
    <location>
        <position position="1"/>
    </location>
</feature>
<evidence type="ECO:0008006" key="3">
    <source>
        <dbReference type="Google" id="ProtNLM"/>
    </source>
</evidence>
<reference evidence="1" key="1">
    <citation type="submission" date="2023-10" db="EMBL/GenBank/DDBJ databases">
        <title>Genome assembly of Pristionchus species.</title>
        <authorList>
            <person name="Yoshida K."/>
            <person name="Sommer R.J."/>
        </authorList>
    </citation>
    <scope>NUCLEOTIDE SEQUENCE</scope>
    <source>
        <strain evidence="1">RS0144</strain>
    </source>
</reference>
<evidence type="ECO:0000313" key="1">
    <source>
        <dbReference type="EMBL" id="GMS82372.1"/>
    </source>
</evidence>
<proteinExistence type="predicted"/>
<name>A0AAV5SI98_9BILA</name>
<sequence length="244" mass="26343">ECNCPGITSRAQCYPRMTCSELIKDGCAYSCPEGSTTFYWTLPDTPVAIIPKPSFKCKAGVIEGFPVPGLPAPYGDGALCLFDPNSDLVLPNLPEGSLCEPLDEYTADSAVDPVFDEIRYVKDRGDYYATCRQGVIISPGNPGSPLKIRCVDGIWEGGVVQATCAAADDQFMPSCLENADPGPDFEIQCMTGTCQIICRDLSKVIEYTDKEGEPRQSELYYGLGCVDGEATSLNGEQIDGSKFH</sequence>